<dbReference type="Proteomes" id="UP001552521">
    <property type="component" value="Unassembled WGS sequence"/>
</dbReference>
<dbReference type="PANTHER" id="PTHR47691:SF3">
    <property type="entry name" value="HTH-TYPE TRANSCRIPTIONAL REGULATOR RV0890C-RELATED"/>
    <property type="match status" value="1"/>
</dbReference>
<gene>
    <name evidence="2" type="ORF">AB0K36_12630</name>
</gene>
<evidence type="ECO:0000256" key="1">
    <source>
        <dbReference type="SAM" id="MobiDB-lite"/>
    </source>
</evidence>
<feature type="region of interest" description="Disordered" evidence="1">
    <location>
        <begin position="1"/>
        <end position="21"/>
    </location>
</feature>
<organism evidence="2 3">
    <name type="scientific">Streptomyces kurssanovii</name>
    <dbReference type="NCBI Taxonomy" id="67312"/>
    <lineage>
        <taxon>Bacteria</taxon>
        <taxon>Bacillati</taxon>
        <taxon>Actinomycetota</taxon>
        <taxon>Actinomycetes</taxon>
        <taxon>Kitasatosporales</taxon>
        <taxon>Streptomycetaceae</taxon>
        <taxon>Streptomyces</taxon>
    </lineage>
</organism>
<dbReference type="PANTHER" id="PTHR47691">
    <property type="entry name" value="REGULATOR-RELATED"/>
    <property type="match status" value="1"/>
</dbReference>
<reference evidence="2 3" key="1">
    <citation type="submission" date="2024-06" db="EMBL/GenBank/DDBJ databases">
        <title>The Natural Products Discovery Center: Release of the First 8490 Sequenced Strains for Exploring Actinobacteria Biosynthetic Diversity.</title>
        <authorList>
            <person name="Kalkreuter E."/>
            <person name="Kautsar S.A."/>
            <person name="Yang D."/>
            <person name="Bader C.D."/>
            <person name="Teijaro C.N."/>
            <person name="Fluegel L."/>
            <person name="Davis C.M."/>
            <person name="Simpson J.R."/>
            <person name="Lauterbach L."/>
            <person name="Steele A.D."/>
            <person name="Gui C."/>
            <person name="Meng S."/>
            <person name="Li G."/>
            <person name="Viehrig K."/>
            <person name="Ye F."/>
            <person name="Su P."/>
            <person name="Kiefer A.F."/>
            <person name="Nichols A."/>
            <person name="Cepeda A.J."/>
            <person name="Yan W."/>
            <person name="Fan B."/>
            <person name="Jiang Y."/>
            <person name="Adhikari A."/>
            <person name="Zheng C.-J."/>
            <person name="Schuster L."/>
            <person name="Cowan T.M."/>
            <person name="Smanski M.J."/>
            <person name="Chevrette M.G."/>
            <person name="De Carvalho L.P.S."/>
            <person name="Shen B."/>
        </authorList>
    </citation>
    <scope>NUCLEOTIDE SEQUENCE [LARGE SCALE GENOMIC DNA]</scope>
    <source>
        <strain evidence="2 3">NPDC049344</strain>
    </source>
</reference>
<dbReference type="EMBL" id="JBFAQK010000013">
    <property type="protein sequence ID" value="MEV4681610.1"/>
    <property type="molecule type" value="Genomic_DNA"/>
</dbReference>
<dbReference type="InterPro" id="IPR027417">
    <property type="entry name" value="P-loop_NTPase"/>
</dbReference>
<dbReference type="RefSeq" id="WP_364592239.1">
    <property type="nucleotide sequence ID" value="NZ_JBFAQK010000013.1"/>
</dbReference>
<name>A0ABV3HSQ8_9ACTN</name>
<protein>
    <submittedName>
        <fullName evidence="2">Uncharacterized protein</fullName>
    </submittedName>
</protein>
<accession>A0ABV3HSQ8</accession>
<proteinExistence type="predicted"/>
<evidence type="ECO:0000313" key="2">
    <source>
        <dbReference type="EMBL" id="MEV4681610.1"/>
    </source>
</evidence>
<sequence>MWTSVGGPEALPASSVRRPGHMVGREQDAAALRELLTGHRLVTTAGRAGMGKSRLAATVAASVTDGPWQHVVEVRWQGSGPASSGALAATVVLALTGARPAQDTVGVAEVVRGLPDGRTLLFLDDVDPVHTECIGLVQHLLMAVPDVRVLVTARRPLGLGDERVLRLTQLSGEEPVGGGGRAPAVELFLDRARAADEGFRAEEADLPAVAEVCRLLEGVPLAIEMAAEQTVRHSVDELAGLLREQQGWLTSPRPVLRRHRSLREAVGAGYVLCEREVRIVWARASVFAGPFAEGTAVFLCAGGSVEARQVPGCLARLTAAGVLEAVGDPGGVREPRYRMTRAAREFGEERLRDAGEFQVAAERLVVHCRRVAAVAESLWSTGGQTQAMRLVLDEQDDLRAMVEYALDRPEHSADALETVVNLWFWWVVHDRAEEGREYLLRLLPLNDADDPLVTRALWLAAWLSAGTDPETARVLLGRAWSAAVMAGDDATIGRVAHVQGTLALQEQDAEAAARHFQEAADTVPPHAAGGPSPAVSQAAVAVAEAMFDPVAARRSARRALTRPGVREDAWASVVARYARAFVDHRHGRSARAWRRAHRTLASLEPGLPDVHGAAALRRLMADIEAGIPGRLCLPAAPLPRTGVPAAPAAASRAPR</sequence>
<comment type="caution">
    <text evidence="2">The sequence shown here is derived from an EMBL/GenBank/DDBJ whole genome shotgun (WGS) entry which is preliminary data.</text>
</comment>
<dbReference type="SUPFAM" id="SSF52540">
    <property type="entry name" value="P-loop containing nucleoside triphosphate hydrolases"/>
    <property type="match status" value="1"/>
</dbReference>
<dbReference type="Gene3D" id="3.40.50.300">
    <property type="entry name" value="P-loop containing nucleotide triphosphate hydrolases"/>
    <property type="match status" value="1"/>
</dbReference>
<keyword evidence="3" id="KW-1185">Reference proteome</keyword>
<evidence type="ECO:0000313" key="3">
    <source>
        <dbReference type="Proteomes" id="UP001552521"/>
    </source>
</evidence>